<sequence>MIFDTMMQSNQKIRIKYAMLVVAASVLSTTATAQNAYPENPVTILVPFGPGGTSDIMARILAKHLREAMGGNLIIDNKGGAGGAIGMMQLKRAKADGYTLGLSVIGPEVLQPGMRSTGYTYQDFDHICGTYSVPLMMMVPQDSKFKNMQDVVAFASKNPRQLTYGTSGTGTLLHIAMEMLMKQANATALHVPYKSSAEMVTGLLGKQVMVISDTTTVAKQYKLRPLGIFSDQRLKSTPQVATTKEGGWPIQATIWGGLIAPKGLPKEIVAKLETACEKAVNSEGYKADVEPLDTPPHFLNAEAFAAFVKDESEKYTKLIQEMGITSEK</sequence>
<evidence type="ECO:0000256" key="1">
    <source>
        <dbReference type="ARBA" id="ARBA00006987"/>
    </source>
</evidence>
<dbReference type="PATRIC" id="fig|1247726.3.peg.195"/>
<evidence type="ECO:0000313" key="3">
    <source>
        <dbReference type="EMBL" id="AHG62277.1"/>
    </source>
</evidence>
<feature type="signal peptide" evidence="2">
    <location>
        <begin position="1"/>
        <end position="33"/>
    </location>
</feature>
<dbReference type="Gene3D" id="3.40.190.150">
    <property type="entry name" value="Bordetella uptake gene, domain 1"/>
    <property type="match status" value="1"/>
</dbReference>
<dbReference type="Proteomes" id="UP000019095">
    <property type="component" value="Chromosome"/>
</dbReference>
<organism evidence="3 4">
    <name type="scientific">Advenella mimigardefordensis (strain DSM 17166 / LMG 22922 / DPN7)</name>
    <dbReference type="NCBI Taxonomy" id="1247726"/>
    <lineage>
        <taxon>Bacteria</taxon>
        <taxon>Pseudomonadati</taxon>
        <taxon>Pseudomonadota</taxon>
        <taxon>Betaproteobacteria</taxon>
        <taxon>Burkholderiales</taxon>
        <taxon>Alcaligenaceae</taxon>
    </lineage>
</organism>
<dbReference type="PIRSF" id="PIRSF017082">
    <property type="entry name" value="YflP"/>
    <property type="match status" value="1"/>
</dbReference>
<dbReference type="EMBL" id="CP003915">
    <property type="protein sequence ID" value="AHG62277.1"/>
    <property type="molecule type" value="Genomic_DNA"/>
</dbReference>
<dbReference type="HOGENOM" id="CLU_045683_1_2_4"/>
<dbReference type="eggNOG" id="COG3181">
    <property type="taxonomic scope" value="Bacteria"/>
</dbReference>
<dbReference type="Pfam" id="PF03401">
    <property type="entry name" value="TctC"/>
    <property type="match status" value="1"/>
</dbReference>
<comment type="similarity">
    <text evidence="1">Belongs to the UPF0065 (bug) family.</text>
</comment>
<reference evidence="3 4" key="1">
    <citation type="journal article" date="2014" name="Microbiology">
        <title>Unravelling the complete genome sequence of Advenella mimigardefordensis strain DPN7T and novel insights in the catabolism of the xenobiotic polythioester precursor 3,3'-dithiodipropionate.</title>
        <authorList>
            <person name="Wubbeler J.H."/>
            <person name="Hiessl S."/>
            <person name="Schuldes J."/>
            <person name="Thurmer A."/>
            <person name="Daniel R."/>
            <person name="Steinbuchel A."/>
        </authorList>
    </citation>
    <scope>NUCLEOTIDE SEQUENCE [LARGE SCALE GENOMIC DNA]</scope>
    <source>
        <strain evidence="4">DSM 17166 / LMG 22922 / DPN7</strain>
    </source>
</reference>
<dbReference type="CDD" id="cd07012">
    <property type="entry name" value="PBP2_Bug_TTT"/>
    <property type="match status" value="1"/>
</dbReference>
<dbReference type="Gene3D" id="3.40.190.10">
    <property type="entry name" value="Periplasmic binding protein-like II"/>
    <property type="match status" value="1"/>
</dbReference>
<dbReference type="InterPro" id="IPR042100">
    <property type="entry name" value="Bug_dom1"/>
</dbReference>
<accession>W0P9W7</accession>
<dbReference type="PANTHER" id="PTHR42928">
    <property type="entry name" value="TRICARBOXYLATE-BINDING PROTEIN"/>
    <property type="match status" value="1"/>
</dbReference>
<dbReference type="OrthoDB" id="8678477at2"/>
<proteinExistence type="inferred from homology"/>
<evidence type="ECO:0000256" key="2">
    <source>
        <dbReference type="SAM" id="SignalP"/>
    </source>
</evidence>
<protein>
    <submittedName>
        <fullName evidence="3">Putative Bug-like extracytoplasmic solute binding receptor, TTT family</fullName>
    </submittedName>
</protein>
<evidence type="ECO:0000313" key="4">
    <source>
        <dbReference type="Proteomes" id="UP000019095"/>
    </source>
</evidence>
<keyword evidence="2" id="KW-0732">Signal</keyword>
<dbReference type="PANTHER" id="PTHR42928:SF5">
    <property type="entry name" value="BLR1237 PROTEIN"/>
    <property type="match status" value="1"/>
</dbReference>
<dbReference type="InterPro" id="IPR005064">
    <property type="entry name" value="BUG"/>
</dbReference>
<dbReference type="KEGG" id="amim:MIM_c01750"/>
<gene>
    <name evidence="3" type="ORF">MIM_c01750</name>
</gene>
<keyword evidence="4" id="KW-1185">Reference proteome</keyword>
<dbReference type="AlphaFoldDB" id="W0P9W7"/>
<feature type="chain" id="PRO_5004792727" evidence="2">
    <location>
        <begin position="34"/>
        <end position="328"/>
    </location>
</feature>
<dbReference type="STRING" id="1247726.MIM_c01750"/>
<name>W0P9W7_ADVMD</name>
<dbReference type="SUPFAM" id="SSF53850">
    <property type="entry name" value="Periplasmic binding protein-like II"/>
    <property type="match status" value="1"/>
</dbReference>
<dbReference type="RefSeq" id="WP_025370876.1">
    <property type="nucleotide sequence ID" value="NZ_CP003915.1"/>
</dbReference>
<keyword evidence="3" id="KW-0675">Receptor</keyword>